<dbReference type="PANTHER" id="PTHR20857:SF15">
    <property type="entry name" value="THIAMINE-PHOSPHATE SYNTHASE"/>
    <property type="match status" value="1"/>
</dbReference>
<reference evidence="4 5" key="1">
    <citation type="submission" date="2020-06" db="EMBL/GenBank/DDBJ databases">
        <title>Description of novel acetic acid bacteria.</title>
        <authorList>
            <person name="Sombolestani A."/>
        </authorList>
    </citation>
    <scope>NUCLEOTIDE SEQUENCE [LARGE SCALE GENOMIC DNA]</scope>
    <source>
        <strain evidence="4 5">LMG 27010</strain>
    </source>
</reference>
<evidence type="ECO:0000256" key="1">
    <source>
        <dbReference type="ARBA" id="ARBA00004948"/>
    </source>
</evidence>
<dbReference type="GO" id="GO:0005737">
    <property type="term" value="C:cytoplasm"/>
    <property type="evidence" value="ECO:0007669"/>
    <property type="project" value="TreeGrafter"/>
</dbReference>
<dbReference type="RefSeq" id="WP_176613019.1">
    <property type="nucleotide sequence ID" value="NZ_JABXXR010000025.1"/>
</dbReference>
<dbReference type="Gene3D" id="3.20.20.70">
    <property type="entry name" value="Aldolase class I"/>
    <property type="match status" value="1"/>
</dbReference>
<dbReference type="EMBL" id="JABXXR010000025">
    <property type="protein sequence ID" value="NVN40043.1"/>
    <property type="molecule type" value="Genomic_DNA"/>
</dbReference>
<organism evidence="4 5">
    <name type="scientific">Ameyamaea chiangmaiensis</name>
    <dbReference type="NCBI Taxonomy" id="442969"/>
    <lineage>
        <taxon>Bacteria</taxon>
        <taxon>Pseudomonadati</taxon>
        <taxon>Pseudomonadota</taxon>
        <taxon>Alphaproteobacteria</taxon>
        <taxon>Acetobacterales</taxon>
        <taxon>Acetobacteraceae</taxon>
        <taxon>Ameyamaea</taxon>
    </lineage>
</organism>
<protein>
    <submittedName>
        <fullName evidence="4">Thiamine phosphate synthase</fullName>
        <ecNumber evidence="4">2.5.1.3</ecNumber>
    </submittedName>
</protein>
<dbReference type="Pfam" id="PF02581">
    <property type="entry name" value="TMP-TENI"/>
    <property type="match status" value="1"/>
</dbReference>
<dbReference type="InterPro" id="IPR013785">
    <property type="entry name" value="Aldolase_TIM"/>
</dbReference>
<dbReference type="AlphaFoldDB" id="A0A850PAS3"/>
<evidence type="ECO:0000256" key="2">
    <source>
        <dbReference type="ARBA" id="ARBA00022977"/>
    </source>
</evidence>
<sequence>MSALPQTIYPVVDSAAWVERLGAAGARFIQLRVKSLTGDALRAEIATARDVSKTFGITLVLNDFWREAIDLGIDYVHLGQEDLDEADVTAIRGAGIRLGVSTHSHDELNRALALAPDYVALGPVWPTKLKQMPWAPQGVERLREWRGLIGETPLVAIGGVTLERAPSCISAGADSVAAVSDFILHPDPEGQIRAWLAATTGHM</sequence>
<dbReference type="PANTHER" id="PTHR20857">
    <property type="entry name" value="THIAMINE-PHOSPHATE PYROPHOSPHORYLASE"/>
    <property type="match status" value="1"/>
</dbReference>
<dbReference type="GO" id="GO:0009228">
    <property type="term" value="P:thiamine biosynthetic process"/>
    <property type="evidence" value="ECO:0007669"/>
    <property type="project" value="UniProtKB-KW"/>
</dbReference>
<keyword evidence="4" id="KW-0808">Transferase</keyword>
<evidence type="ECO:0000313" key="5">
    <source>
        <dbReference type="Proteomes" id="UP000585665"/>
    </source>
</evidence>
<dbReference type="InterPro" id="IPR022998">
    <property type="entry name" value="ThiamineP_synth_TenI"/>
</dbReference>
<feature type="domain" description="Thiamine phosphate synthase/TenI" evidence="3">
    <location>
        <begin position="14"/>
        <end position="181"/>
    </location>
</feature>
<proteinExistence type="predicted"/>
<keyword evidence="2" id="KW-0784">Thiamine biosynthesis</keyword>
<comment type="pathway">
    <text evidence="1">Cofactor biosynthesis; thiamine diphosphate biosynthesis.</text>
</comment>
<gene>
    <name evidence="4" type="ORF">HUK82_05625</name>
</gene>
<name>A0A850PAS3_9PROT</name>
<dbReference type="InterPro" id="IPR036206">
    <property type="entry name" value="ThiamineP_synth_sf"/>
</dbReference>
<accession>A0A850PAS3</accession>
<dbReference type="CDD" id="cd00564">
    <property type="entry name" value="TMP_TenI"/>
    <property type="match status" value="1"/>
</dbReference>
<dbReference type="SUPFAM" id="SSF51391">
    <property type="entry name" value="Thiamin phosphate synthase"/>
    <property type="match status" value="1"/>
</dbReference>
<keyword evidence="5" id="KW-1185">Reference proteome</keyword>
<evidence type="ECO:0000259" key="3">
    <source>
        <dbReference type="Pfam" id="PF02581"/>
    </source>
</evidence>
<comment type="caution">
    <text evidence="4">The sequence shown here is derived from an EMBL/GenBank/DDBJ whole genome shotgun (WGS) entry which is preliminary data.</text>
</comment>
<dbReference type="GO" id="GO:0004789">
    <property type="term" value="F:thiamine-phosphate diphosphorylase activity"/>
    <property type="evidence" value="ECO:0007669"/>
    <property type="project" value="UniProtKB-EC"/>
</dbReference>
<dbReference type="EC" id="2.5.1.3" evidence="4"/>
<dbReference type="NCBIfam" id="NF000734">
    <property type="entry name" value="PRK00043.1-5"/>
    <property type="match status" value="1"/>
</dbReference>
<evidence type="ECO:0000313" key="4">
    <source>
        <dbReference type="EMBL" id="NVN40043.1"/>
    </source>
</evidence>
<dbReference type="Proteomes" id="UP000585665">
    <property type="component" value="Unassembled WGS sequence"/>
</dbReference>